<feature type="non-terminal residue" evidence="1">
    <location>
        <position position="222"/>
    </location>
</feature>
<dbReference type="AlphaFoldDB" id="A0A9P5N8F5"/>
<keyword evidence="2" id="KW-1185">Reference proteome</keyword>
<protein>
    <submittedName>
        <fullName evidence="1">Uncharacterized protein</fullName>
    </submittedName>
</protein>
<dbReference type="Proteomes" id="UP000724874">
    <property type="component" value="Unassembled WGS sequence"/>
</dbReference>
<name>A0A9P5N8F5_GYMJU</name>
<dbReference type="EMBL" id="JADNYJ010000286">
    <property type="protein sequence ID" value="KAF8871941.1"/>
    <property type="molecule type" value="Genomic_DNA"/>
</dbReference>
<organism evidence="1 2">
    <name type="scientific">Gymnopilus junonius</name>
    <name type="common">Spectacular rustgill mushroom</name>
    <name type="synonym">Gymnopilus spectabilis subsp. junonius</name>
    <dbReference type="NCBI Taxonomy" id="109634"/>
    <lineage>
        <taxon>Eukaryota</taxon>
        <taxon>Fungi</taxon>
        <taxon>Dikarya</taxon>
        <taxon>Basidiomycota</taxon>
        <taxon>Agaricomycotina</taxon>
        <taxon>Agaricomycetes</taxon>
        <taxon>Agaricomycetidae</taxon>
        <taxon>Agaricales</taxon>
        <taxon>Agaricineae</taxon>
        <taxon>Hymenogastraceae</taxon>
        <taxon>Gymnopilus</taxon>
    </lineage>
</organism>
<accession>A0A9P5N8F5</accession>
<evidence type="ECO:0000313" key="1">
    <source>
        <dbReference type="EMBL" id="KAF8871941.1"/>
    </source>
</evidence>
<proteinExistence type="predicted"/>
<evidence type="ECO:0000313" key="2">
    <source>
        <dbReference type="Proteomes" id="UP000724874"/>
    </source>
</evidence>
<gene>
    <name evidence="1" type="ORF">CPB84DRAFT_1634386</name>
</gene>
<dbReference type="OrthoDB" id="2682934at2759"/>
<comment type="caution">
    <text evidence="1">The sequence shown here is derived from an EMBL/GenBank/DDBJ whole genome shotgun (WGS) entry which is preliminary data.</text>
</comment>
<reference evidence="1" key="1">
    <citation type="submission" date="2020-11" db="EMBL/GenBank/DDBJ databases">
        <authorList>
            <consortium name="DOE Joint Genome Institute"/>
            <person name="Ahrendt S."/>
            <person name="Riley R."/>
            <person name="Andreopoulos W."/>
            <person name="LaButti K."/>
            <person name="Pangilinan J."/>
            <person name="Ruiz-duenas F.J."/>
            <person name="Barrasa J.M."/>
            <person name="Sanchez-Garcia M."/>
            <person name="Camarero S."/>
            <person name="Miyauchi S."/>
            <person name="Serrano A."/>
            <person name="Linde D."/>
            <person name="Babiker R."/>
            <person name="Drula E."/>
            <person name="Ayuso-Fernandez I."/>
            <person name="Pacheco R."/>
            <person name="Padilla G."/>
            <person name="Ferreira P."/>
            <person name="Barriuso J."/>
            <person name="Kellner H."/>
            <person name="Castanera R."/>
            <person name="Alfaro M."/>
            <person name="Ramirez L."/>
            <person name="Pisabarro A.G."/>
            <person name="Kuo A."/>
            <person name="Tritt A."/>
            <person name="Lipzen A."/>
            <person name="He G."/>
            <person name="Yan M."/>
            <person name="Ng V."/>
            <person name="Cullen D."/>
            <person name="Martin F."/>
            <person name="Rosso M.-N."/>
            <person name="Henrissat B."/>
            <person name="Hibbett D."/>
            <person name="Martinez A.T."/>
            <person name="Grigoriev I.V."/>
        </authorList>
    </citation>
    <scope>NUCLEOTIDE SEQUENCE</scope>
    <source>
        <strain evidence="1">AH 44721</strain>
    </source>
</reference>
<sequence>PSAAMDTRPMCRGLGQDGSSCDCEAFLAPQNHDGKSPLHCLECHHGPSKHPALSQAALTPGSASQNGISVSKENVLSIFEQTVQSDTAKTSGKNSALGSGSVRFTRSLPSSATISKATIPELQSAGCAKVGDIVFSEKWTYEECTSYFQKIFPKPFAYVLDAQSSKRMRISVASAAKPPWALITQESCKLKLVTKEQPGGQDLWFYQCGKNRGIEETHIIIG</sequence>
<feature type="non-terminal residue" evidence="1">
    <location>
        <position position="1"/>
    </location>
</feature>